<proteinExistence type="predicted"/>
<reference evidence="1" key="1">
    <citation type="submission" date="2018-05" db="EMBL/GenBank/DDBJ databases">
        <authorList>
            <person name="Lanie J.A."/>
            <person name="Ng W.-L."/>
            <person name="Kazmierczak K.M."/>
            <person name="Andrzejewski T.M."/>
            <person name="Davidsen T.M."/>
            <person name="Wayne K.J."/>
            <person name="Tettelin H."/>
            <person name="Glass J.I."/>
            <person name="Rusch D."/>
            <person name="Podicherti R."/>
            <person name="Tsui H.-C.T."/>
            <person name="Winkler M.E."/>
        </authorList>
    </citation>
    <scope>NUCLEOTIDE SEQUENCE</scope>
</reference>
<feature type="non-terminal residue" evidence="1">
    <location>
        <position position="118"/>
    </location>
</feature>
<organism evidence="1">
    <name type="scientific">marine metagenome</name>
    <dbReference type="NCBI Taxonomy" id="408172"/>
    <lineage>
        <taxon>unclassified sequences</taxon>
        <taxon>metagenomes</taxon>
        <taxon>ecological metagenomes</taxon>
    </lineage>
</organism>
<dbReference type="EMBL" id="UINC01131143">
    <property type="protein sequence ID" value="SVD12671.1"/>
    <property type="molecule type" value="Genomic_DNA"/>
</dbReference>
<evidence type="ECO:0008006" key="2">
    <source>
        <dbReference type="Google" id="ProtNLM"/>
    </source>
</evidence>
<dbReference type="Pfam" id="PF07394">
    <property type="entry name" value="DUF1501"/>
    <property type="match status" value="1"/>
</dbReference>
<dbReference type="PROSITE" id="PS51318">
    <property type="entry name" value="TAT"/>
    <property type="match status" value="1"/>
</dbReference>
<name>A0A382SUR3_9ZZZZ</name>
<dbReference type="InterPro" id="IPR010869">
    <property type="entry name" value="DUF1501"/>
</dbReference>
<sequence length="118" mass="13017">MNGDQDIAAMTRRQWIRGGGAMAGAMMWPGLLQVRAKQDNDPPAKQAIVIFLQGGLSHYESFDPKPNAPTAYRSDFGDIRTSLPGVHFSEHLPLLARRAHKFSLIRSAYVDSPSHETA</sequence>
<protein>
    <recommendedName>
        <fullName evidence="2">DUF1501 domain-containing protein</fullName>
    </recommendedName>
</protein>
<dbReference type="InterPro" id="IPR006311">
    <property type="entry name" value="TAT_signal"/>
</dbReference>
<evidence type="ECO:0000313" key="1">
    <source>
        <dbReference type="EMBL" id="SVD12671.1"/>
    </source>
</evidence>
<gene>
    <name evidence="1" type="ORF">METZ01_LOCUS365525</name>
</gene>
<accession>A0A382SUR3</accession>
<dbReference type="AlphaFoldDB" id="A0A382SUR3"/>